<proteinExistence type="predicted"/>
<protein>
    <submittedName>
        <fullName evidence="1">Uncharacterized protein</fullName>
    </submittedName>
</protein>
<dbReference type="Pfam" id="PF05628">
    <property type="entry name" value="Borrelia_P13"/>
    <property type="match status" value="1"/>
</dbReference>
<evidence type="ECO:0000313" key="1">
    <source>
        <dbReference type="EMBL" id="ADY13367.1"/>
    </source>
</evidence>
<reference evidence="2" key="1">
    <citation type="submission" date="2011-02" db="EMBL/GenBank/DDBJ databases">
        <title>Complete sequence of Spirochaeta sp. Buddy.</title>
        <authorList>
            <person name="Lucas S."/>
            <person name="Copeland A."/>
            <person name="Lapidus A."/>
            <person name="Cheng J.-F."/>
            <person name="Goodwin L."/>
            <person name="Pitluck S."/>
            <person name="Zeytun A."/>
            <person name="Detter J.C."/>
            <person name="Han C."/>
            <person name="Tapia R."/>
            <person name="Land M."/>
            <person name="Hauser L."/>
            <person name="Kyrpides N."/>
            <person name="Ivanova N."/>
            <person name="Mikhailova N."/>
            <person name="Pagani I."/>
            <person name="Ritalahti K.M."/>
            <person name="Loeffler F.E."/>
            <person name="Woyke T."/>
        </authorList>
    </citation>
    <scope>NUCLEOTIDE SEQUENCE [LARGE SCALE GENOMIC DNA]</scope>
    <source>
        <strain evidence="2">ATCC BAA-1886 / DSM 22777 / Buddy</strain>
    </source>
</reference>
<dbReference type="HOGENOM" id="CLU_1204164_0_0_12"/>
<dbReference type="Proteomes" id="UP000008466">
    <property type="component" value="Chromosome"/>
</dbReference>
<organism evidence="1 2">
    <name type="scientific">Sphaerochaeta globosa (strain ATCC BAA-1886 / DSM 22777 / Buddy)</name>
    <name type="common">Spirochaeta sp. (strain Buddy)</name>
    <dbReference type="NCBI Taxonomy" id="158189"/>
    <lineage>
        <taxon>Bacteria</taxon>
        <taxon>Pseudomonadati</taxon>
        <taxon>Spirochaetota</taxon>
        <taxon>Spirochaetia</taxon>
        <taxon>Spirochaetales</taxon>
        <taxon>Sphaerochaetaceae</taxon>
        <taxon>Sphaerochaeta</taxon>
    </lineage>
</organism>
<dbReference type="InterPro" id="IPR008420">
    <property type="entry name" value="Borrelia_P13"/>
</dbReference>
<dbReference type="KEGG" id="sbu:SpiBuddy_1542"/>
<evidence type="ECO:0000313" key="2">
    <source>
        <dbReference type="Proteomes" id="UP000008466"/>
    </source>
</evidence>
<accession>F0RZ86</accession>
<name>F0RZ86_SPHGB</name>
<dbReference type="EMBL" id="CP002541">
    <property type="protein sequence ID" value="ADY13367.1"/>
    <property type="molecule type" value="Genomic_DNA"/>
</dbReference>
<keyword evidence="2" id="KW-1185">Reference proteome</keyword>
<dbReference type="AlphaFoldDB" id="F0RZ86"/>
<gene>
    <name evidence="1" type="ordered locus">SpiBuddy_1542</name>
</gene>
<sequence length="230" mass="24601">MKRFLMCSLVLFFLVVPLCAQSLLLSLVGTGLDAMDTQDGIPVEIEGERVYLGGSTLGSLKRTLKNHDFGQLPFDQRLALYEQAQISIAWPAFKNLLAGFGSGSKLQGDLGGQLFGQIADWTAATTIGVGLGTYLIDLFFIQLFAASSNFDDPLQDFAVGTMAVGAIFLLTERVIQAVLPIPYGARYNKTLRNGLGVSKDGSDALSISVAFVPGMQASQLGMKIGASVYF</sequence>
<dbReference type="RefSeq" id="WP_013607217.1">
    <property type="nucleotide sequence ID" value="NC_015152.1"/>
</dbReference>